<dbReference type="RefSeq" id="WP_274322685.1">
    <property type="nucleotide sequence ID" value="NZ_CP118158.1"/>
</dbReference>
<keyword evidence="2" id="KW-1185">Reference proteome</keyword>
<accession>A0ABD5Y7A4</accession>
<dbReference type="EMBL" id="JBHTAS010000001">
    <property type="protein sequence ID" value="MFC7141604.1"/>
    <property type="molecule type" value="Genomic_DNA"/>
</dbReference>
<reference evidence="1 2" key="1">
    <citation type="journal article" date="2019" name="Int. J. Syst. Evol. Microbiol.">
        <title>The Global Catalogue of Microorganisms (GCM) 10K type strain sequencing project: providing services to taxonomists for standard genome sequencing and annotation.</title>
        <authorList>
            <consortium name="The Broad Institute Genomics Platform"/>
            <consortium name="The Broad Institute Genome Sequencing Center for Infectious Disease"/>
            <person name="Wu L."/>
            <person name="Ma J."/>
        </authorList>
    </citation>
    <scope>NUCLEOTIDE SEQUENCE [LARGE SCALE GENOMIC DNA]</scope>
    <source>
        <strain evidence="1 2">XZYJT29</strain>
    </source>
</reference>
<name>A0ABD5Y7A4_9EURY</name>
<dbReference type="AlphaFoldDB" id="A0ABD5Y7A4"/>
<comment type="caution">
    <text evidence="1">The sequence shown here is derived from an EMBL/GenBank/DDBJ whole genome shotgun (WGS) entry which is preliminary data.</text>
</comment>
<proteinExistence type="predicted"/>
<evidence type="ECO:0000313" key="2">
    <source>
        <dbReference type="Proteomes" id="UP001596432"/>
    </source>
</evidence>
<dbReference type="Proteomes" id="UP001596432">
    <property type="component" value="Unassembled WGS sequence"/>
</dbReference>
<evidence type="ECO:0000313" key="1">
    <source>
        <dbReference type="EMBL" id="MFC7141604.1"/>
    </source>
</evidence>
<gene>
    <name evidence="1" type="ORF">ACFQMA_17410</name>
</gene>
<organism evidence="1 2">
    <name type="scientific">Halosimplex aquaticum</name>
    <dbReference type="NCBI Taxonomy" id="3026162"/>
    <lineage>
        <taxon>Archaea</taxon>
        <taxon>Methanobacteriati</taxon>
        <taxon>Methanobacteriota</taxon>
        <taxon>Stenosarchaea group</taxon>
        <taxon>Halobacteria</taxon>
        <taxon>Halobacteriales</taxon>
        <taxon>Haloarculaceae</taxon>
        <taxon>Halosimplex</taxon>
    </lineage>
</organism>
<protein>
    <submittedName>
        <fullName evidence="1">Uncharacterized protein</fullName>
    </submittedName>
</protein>
<sequence>MVEGNIHGAFVYPDGSAEAVKQRLFGEFDPSTNGLERIDDRRIQLADDERIQFHVEAPEYEPDAPEGATITPPLSCLVVNRYEGGVAYARGEGRDEYVDLFVTVYEHLPERPAAGYLMGGDQSSGIRNGTAGYRHPVTAESLGSDEFNDAAWVMVFTPPMVEQYGRDRLLGLSVRRVEELGDGSIAVVAPGDPTQYTEWRDLAAQLDVPAAADRPY</sequence>
<dbReference type="GeneID" id="78821920"/>